<reference evidence="1" key="1">
    <citation type="submission" date="2018-05" db="EMBL/GenBank/DDBJ databases">
        <authorList>
            <person name="Lanie J.A."/>
            <person name="Ng W.-L."/>
            <person name="Kazmierczak K.M."/>
            <person name="Andrzejewski T.M."/>
            <person name="Davidsen T.M."/>
            <person name="Wayne K.J."/>
            <person name="Tettelin H."/>
            <person name="Glass J.I."/>
            <person name="Rusch D."/>
            <person name="Podicherti R."/>
            <person name="Tsui H.-C.T."/>
            <person name="Winkler M.E."/>
        </authorList>
    </citation>
    <scope>NUCLEOTIDE SEQUENCE</scope>
</reference>
<name>A0A381NW85_9ZZZZ</name>
<accession>A0A381NW85</accession>
<evidence type="ECO:0008006" key="2">
    <source>
        <dbReference type="Google" id="ProtNLM"/>
    </source>
</evidence>
<protein>
    <recommendedName>
        <fullName evidence="2">Fibronectin type-III domain-containing protein</fullName>
    </recommendedName>
</protein>
<dbReference type="InterPro" id="IPR036116">
    <property type="entry name" value="FN3_sf"/>
</dbReference>
<dbReference type="Pfam" id="PF13585">
    <property type="entry name" value="CHU_C"/>
    <property type="match status" value="1"/>
</dbReference>
<organism evidence="1">
    <name type="scientific">marine metagenome</name>
    <dbReference type="NCBI Taxonomy" id="408172"/>
    <lineage>
        <taxon>unclassified sequences</taxon>
        <taxon>metagenomes</taxon>
        <taxon>ecological metagenomes</taxon>
    </lineage>
</organism>
<proteinExistence type="predicted"/>
<dbReference type="SUPFAM" id="SSF49265">
    <property type="entry name" value="Fibronectin type III"/>
    <property type="match status" value="1"/>
</dbReference>
<dbReference type="AlphaFoldDB" id="A0A381NW85"/>
<dbReference type="EMBL" id="UINC01000621">
    <property type="protein sequence ID" value="SUZ58469.1"/>
    <property type="molecule type" value="Genomic_DNA"/>
</dbReference>
<gene>
    <name evidence="1" type="ORF">METZ01_LOCUS11323</name>
</gene>
<sequence length="942" mass="107498">MFKKIILFLFVLLLVKYDVFSTHIRAGEIIAKRISTTSLTYEFTIIGYTDTGSEVEFGGGTFYFGDGNIIEILDEDALTSQKILLENQVALNLFTIVHTFQAPGRYVVSYYEQNRNNGILNMENSVDTPFFIETEILIDPFFGQNNTPILLIPPIDNGIMGIRYIHNPGAYDPDGDSLSYEIVIPMQEKEYEVTNYRFPNAEEFYSDYAQGNESGLGPPTFTLDSIVGDLVWDAPGAEGEYNFAFRVVEWRKVADTWYKLGHVTRDMQVFIKDATNERPILEAIDPICVDAGTLIIDTIVGYDPDNNDVKIQAFGGPFEFISSPASYNPNPASFTKSPTQLFFEWQTNCNHVRQRPYDVQFKISDKPNYGPNLVEFMTWQIQIVPPAPDGLLVDILPGRNALLNWDLYSCENASIIQVWRRIGSYEFIPDNCEVGMPVGSGYKLIGEVEGNTISYIDSNDEKGLAPGSKYCYRLVAEFPLPEGGISYVSEEVCVILEADAPIINNVSIENTTIENGDIQVNWFPPLTLDPVIYSKPYKYKIRRYDGFIGKENEFEYQIMILDTFFIDQLANTLNNTYNYEVEVFDSEENTIDFSAQASSVRLELQGKQLSIDLSWNFDVPWSNSTIDFPMHYIYRNNVSGNASEEFILIDSVNVIQNGFNYMDNGSFEGIELDESLFYCYYVITSGSYENDSLPKSLENGYQIFNKSQKICAQTNDLVPPCPPVDFKISDQFICENYFIDKSCELKDFENRIEWELDDSECSLDSKIYNVYFSDNGIDNFEIIASISENYYLHKDLTSLKGSYFITALDRSGNESIPSDTVHRDNCPYYLLPNVFTPNEDGKNDFFTPFYSNGSIPNFDYNKCPRFVKSVIFNVFDRTGVKLFSYNSLEDVENGIYINWDGKDFDGKDLASGTYYYTADIIYDILDKENDQKQIKGWVQILK</sequence>
<evidence type="ECO:0000313" key="1">
    <source>
        <dbReference type="EMBL" id="SUZ58469.1"/>
    </source>
</evidence>